<dbReference type="OrthoDB" id="10529147at2759"/>
<proteinExistence type="predicted"/>
<gene>
    <name evidence="3" type="ORF">M513_00313</name>
    <name evidence="4" type="ORF">M514_00313</name>
</gene>
<organism evidence="4">
    <name type="scientific">Trichuris suis</name>
    <name type="common">pig whipworm</name>
    <dbReference type="NCBI Taxonomy" id="68888"/>
    <lineage>
        <taxon>Eukaryota</taxon>
        <taxon>Metazoa</taxon>
        <taxon>Ecdysozoa</taxon>
        <taxon>Nematoda</taxon>
        <taxon>Enoplea</taxon>
        <taxon>Dorylaimia</taxon>
        <taxon>Trichinellida</taxon>
        <taxon>Trichuridae</taxon>
        <taxon>Trichuris</taxon>
    </lineage>
</organism>
<keyword evidence="2" id="KW-0812">Transmembrane</keyword>
<dbReference type="EMBL" id="KL367503">
    <property type="protein sequence ID" value="KFD68585.1"/>
    <property type="molecule type" value="Genomic_DNA"/>
</dbReference>
<keyword evidence="5" id="KW-1185">Reference proteome</keyword>
<evidence type="ECO:0000313" key="5">
    <source>
        <dbReference type="Proteomes" id="UP000030764"/>
    </source>
</evidence>
<name>A0A085NGI9_9BILA</name>
<evidence type="ECO:0000256" key="2">
    <source>
        <dbReference type="SAM" id="Phobius"/>
    </source>
</evidence>
<reference evidence="4 5" key="1">
    <citation type="journal article" date="2014" name="Nat. Genet.">
        <title>Genome and transcriptome of the porcine whipworm Trichuris suis.</title>
        <authorList>
            <person name="Jex A.R."/>
            <person name="Nejsum P."/>
            <person name="Schwarz E.M."/>
            <person name="Hu L."/>
            <person name="Young N.D."/>
            <person name="Hall R.S."/>
            <person name="Korhonen P.K."/>
            <person name="Liao S."/>
            <person name="Thamsborg S."/>
            <person name="Xia J."/>
            <person name="Xu P."/>
            <person name="Wang S."/>
            <person name="Scheerlinck J.P."/>
            <person name="Hofmann A."/>
            <person name="Sternberg P.W."/>
            <person name="Wang J."/>
            <person name="Gasser R.B."/>
        </authorList>
    </citation>
    <scope>NUCLEOTIDE SEQUENCE [LARGE SCALE GENOMIC DNA]</scope>
    <source>
        <strain evidence="4">DCEP-RM93F</strain>
        <strain evidence="3">DCEP-RM93M</strain>
    </source>
</reference>
<dbReference type="Proteomes" id="UP000030758">
    <property type="component" value="Unassembled WGS sequence"/>
</dbReference>
<protein>
    <submittedName>
        <fullName evidence="4">Uncharacterized protein</fullName>
    </submittedName>
</protein>
<dbReference type="Proteomes" id="UP000030764">
    <property type="component" value="Unassembled WGS sequence"/>
</dbReference>
<keyword evidence="2" id="KW-0472">Membrane</keyword>
<evidence type="ECO:0000313" key="3">
    <source>
        <dbReference type="EMBL" id="KFD58620.1"/>
    </source>
</evidence>
<evidence type="ECO:0000256" key="1">
    <source>
        <dbReference type="SAM" id="MobiDB-lite"/>
    </source>
</evidence>
<evidence type="ECO:0000313" key="4">
    <source>
        <dbReference type="EMBL" id="KFD68585.1"/>
    </source>
</evidence>
<keyword evidence="2" id="KW-1133">Transmembrane helix</keyword>
<feature type="region of interest" description="Disordered" evidence="1">
    <location>
        <begin position="91"/>
        <end position="129"/>
    </location>
</feature>
<accession>A0A085NGI9</accession>
<feature type="transmembrane region" description="Helical" evidence="2">
    <location>
        <begin position="69"/>
        <end position="91"/>
    </location>
</feature>
<feature type="region of interest" description="Disordered" evidence="1">
    <location>
        <begin position="1"/>
        <end position="39"/>
    </location>
</feature>
<dbReference type="EMBL" id="KL363183">
    <property type="protein sequence ID" value="KFD58620.1"/>
    <property type="molecule type" value="Genomic_DNA"/>
</dbReference>
<sequence>MEKRKTAGANKPAVAQTPTPPKPKQAKKNPKMTRNWEDPAVEVGSTVRASAFGVQKSERALLKNKRTRIIAIVSVLVVIVICIISVITAAASNGSRHSSPPIVPNINEYTPPSPPPKDDYNFTSTDAEE</sequence>
<dbReference type="AlphaFoldDB" id="A0A085NGI9"/>